<proteinExistence type="predicted"/>
<dbReference type="InterPro" id="IPR011663">
    <property type="entry name" value="UTRA"/>
</dbReference>
<dbReference type="InterPro" id="IPR036390">
    <property type="entry name" value="WH_DNA-bd_sf"/>
</dbReference>
<dbReference type="InterPro" id="IPR050679">
    <property type="entry name" value="Bact_HTH_transcr_reg"/>
</dbReference>
<dbReference type="OrthoDB" id="9816541at2"/>
<dbReference type="GO" id="GO:0003700">
    <property type="term" value="F:DNA-binding transcription factor activity"/>
    <property type="evidence" value="ECO:0007669"/>
    <property type="project" value="UniProtKB-UniRule"/>
</dbReference>
<dbReference type="SMART" id="SM00866">
    <property type="entry name" value="UTRA"/>
    <property type="match status" value="1"/>
</dbReference>
<dbReference type="NCBIfam" id="TIGR02404">
    <property type="entry name" value="trehalos_R_Bsub"/>
    <property type="match status" value="1"/>
</dbReference>
<dbReference type="AlphaFoldDB" id="A0A7X2S544"/>
<dbReference type="CDD" id="cd07377">
    <property type="entry name" value="WHTH_GntR"/>
    <property type="match status" value="1"/>
</dbReference>
<keyword evidence="1" id="KW-0678">Repressor</keyword>
<evidence type="ECO:0000259" key="6">
    <source>
        <dbReference type="PROSITE" id="PS50949"/>
    </source>
</evidence>
<dbReference type="EMBL" id="WMIB01000007">
    <property type="protein sequence ID" value="MTH53572.1"/>
    <property type="molecule type" value="Genomic_DNA"/>
</dbReference>
<dbReference type="PANTHER" id="PTHR44846:SF12">
    <property type="entry name" value="HTH-TYPE TRANSCRIPTIONAL REGULATOR TRER"/>
    <property type="match status" value="1"/>
</dbReference>
<dbReference type="InterPro" id="IPR036388">
    <property type="entry name" value="WH-like_DNA-bd_sf"/>
</dbReference>
<dbReference type="Pfam" id="PF00392">
    <property type="entry name" value="GntR"/>
    <property type="match status" value="1"/>
</dbReference>
<keyword evidence="8" id="KW-1185">Reference proteome</keyword>
<evidence type="ECO:0000313" key="7">
    <source>
        <dbReference type="EMBL" id="MTH53572.1"/>
    </source>
</evidence>
<dbReference type="SUPFAM" id="SSF46785">
    <property type="entry name" value="Winged helix' DNA-binding domain"/>
    <property type="match status" value="1"/>
</dbReference>
<gene>
    <name evidence="7" type="primary">treR</name>
    <name evidence="7" type="ORF">GKZ89_09170</name>
</gene>
<dbReference type="GO" id="GO:0003677">
    <property type="term" value="F:DNA binding"/>
    <property type="evidence" value="ECO:0007669"/>
    <property type="project" value="UniProtKB-UniRule"/>
</dbReference>
<dbReference type="InterPro" id="IPR000524">
    <property type="entry name" value="Tscrpt_reg_HTH_GntR"/>
</dbReference>
<dbReference type="GO" id="GO:0045892">
    <property type="term" value="P:negative regulation of DNA-templated transcription"/>
    <property type="evidence" value="ECO:0007669"/>
    <property type="project" value="TreeGrafter"/>
</dbReference>
<dbReference type="PANTHER" id="PTHR44846">
    <property type="entry name" value="MANNOSYL-D-GLYCERATE TRANSPORT/METABOLISM SYSTEM REPRESSOR MNGR-RELATED"/>
    <property type="match status" value="1"/>
</dbReference>
<dbReference type="SUPFAM" id="SSF64288">
    <property type="entry name" value="Chorismate lyase-like"/>
    <property type="match status" value="1"/>
</dbReference>
<evidence type="ECO:0000256" key="4">
    <source>
        <dbReference type="ARBA" id="ARBA00023163"/>
    </source>
</evidence>
<evidence type="ECO:0000256" key="3">
    <source>
        <dbReference type="ARBA" id="ARBA00023125"/>
    </source>
</evidence>
<evidence type="ECO:0000256" key="1">
    <source>
        <dbReference type="ARBA" id="ARBA00022491"/>
    </source>
</evidence>
<sequence length="239" mass="27256">MAKNKYQLVYDELLETIRGGKLEAGEVLPSENVLSDLYGASRETIRKALNLLAQNGHIQKIKGKGSVVLDTQRMSFPVSGLVSFKELSQSFEAAAVTKVHQFALVKADDAIASQLTCGPNTEIWKIVRSREINGEKIILDKDYLDKRIVPYLSKEICENSIYEYLEGELGIKIGYAEKEITVEECTNEDRAYLDLRDFQHVVAVKSYVYLDDTTLFQYTESRHRLDKFRFVDFARRGQV</sequence>
<dbReference type="PROSITE" id="PS50949">
    <property type="entry name" value="HTH_GNTR"/>
    <property type="match status" value="1"/>
</dbReference>
<dbReference type="Pfam" id="PF07702">
    <property type="entry name" value="UTRA"/>
    <property type="match status" value="1"/>
</dbReference>
<dbReference type="InterPro" id="IPR028978">
    <property type="entry name" value="Chorismate_lyase_/UTRA_dom_sf"/>
</dbReference>
<reference evidence="7 8" key="1">
    <citation type="journal article" date="2017" name="Int. J. Syst. Evol. Microbiol.">
        <title>Bacillus mangrovi sp. nov., isolated from a sediment sample from a mangrove forest.</title>
        <authorList>
            <person name="Gupta V."/>
            <person name="Singh P.K."/>
            <person name="Korpole S."/>
            <person name="Tanuku N.R.S."/>
            <person name="Pinnaka A.K."/>
        </authorList>
    </citation>
    <scope>NUCLEOTIDE SEQUENCE [LARGE SCALE GENOMIC DNA]</scope>
    <source>
        <strain evidence="7 8">KCTC 33872</strain>
    </source>
</reference>
<comment type="caution">
    <text evidence="7">The sequence shown here is derived from an EMBL/GenBank/DDBJ whole genome shotgun (WGS) entry which is preliminary data.</text>
</comment>
<feature type="domain" description="HTH gntR-type" evidence="6">
    <location>
        <begin position="3"/>
        <end position="71"/>
    </location>
</feature>
<keyword evidence="2" id="KW-0805">Transcription regulation</keyword>
<dbReference type="RefSeq" id="WP_155112104.1">
    <property type="nucleotide sequence ID" value="NZ_WMIB01000007.1"/>
</dbReference>
<dbReference type="InterPro" id="IPR012770">
    <property type="entry name" value="TreR"/>
</dbReference>
<evidence type="ECO:0000313" key="8">
    <source>
        <dbReference type="Proteomes" id="UP000434639"/>
    </source>
</evidence>
<dbReference type="Gene3D" id="3.40.1410.10">
    <property type="entry name" value="Chorismate lyase-like"/>
    <property type="match status" value="1"/>
</dbReference>
<protein>
    <recommendedName>
        <fullName evidence="5">Trehalose operon repressor</fullName>
    </recommendedName>
</protein>
<evidence type="ECO:0000256" key="2">
    <source>
        <dbReference type="ARBA" id="ARBA00023015"/>
    </source>
</evidence>
<keyword evidence="4" id="KW-0804">Transcription</keyword>
<evidence type="ECO:0000256" key="5">
    <source>
        <dbReference type="NCBIfam" id="TIGR02404"/>
    </source>
</evidence>
<dbReference type="Gene3D" id="1.10.10.10">
    <property type="entry name" value="Winged helix-like DNA-binding domain superfamily/Winged helix DNA-binding domain"/>
    <property type="match status" value="1"/>
</dbReference>
<dbReference type="SMART" id="SM00345">
    <property type="entry name" value="HTH_GNTR"/>
    <property type="match status" value="1"/>
</dbReference>
<keyword evidence="3" id="KW-0238">DNA-binding</keyword>
<accession>A0A7X2S544</accession>
<dbReference type="PRINTS" id="PR00035">
    <property type="entry name" value="HTHGNTR"/>
</dbReference>
<dbReference type="FunFam" id="3.40.1410.10:FF:000008">
    <property type="entry name" value="Transcriptional regulator, GntR family"/>
    <property type="match status" value="1"/>
</dbReference>
<organism evidence="7 8">
    <name type="scientific">Metabacillus mangrovi</name>
    <dbReference type="NCBI Taxonomy" id="1491830"/>
    <lineage>
        <taxon>Bacteria</taxon>
        <taxon>Bacillati</taxon>
        <taxon>Bacillota</taxon>
        <taxon>Bacilli</taxon>
        <taxon>Bacillales</taxon>
        <taxon>Bacillaceae</taxon>
        <taxon>Metabacillus</taxon>
    </lineage>
</organism>
<name>A0A7X2S544_9BACI</name>
<dbReference type="Proteomes" id="UP000434639">
    <property type="component" value="Unassembled WGS sequence"/>
</dbReference>